<keyword evidence="1" id="KW-0812">Transmembrane</keyword>
<gene>
    <name evidence="2" type="ORF">CJD36_013700</name>
</gene>
<comment type="caution">
    <text evidence="2">The sequence shown here is derived from an EMBL/GenBank/DDBJ whole genome shotgun (WGS) entry which is preliminary data.</text>
</comment>
<name>A0A2S7SWC6_9BACT</name>
<feature type="transmembrane region" description="Helical" evidence="1">
    <location>
        <begin position="70"/>
        <end position="90"/>
    </location>
</feature>
<keyword evidence="1" id="KW-0472">Membrane</keyword>
<keyword evidence="3" id="KW-1185">Reference proteome</keyword>
<organism evidence="2 3">
    <name type="scientific">Flavipsychrobacter stenotrophus</name>
    <dbReference type="NCBI Taxonomy" id="2077091"/>
    <lineage>
        <taxon>Bacteria</taxon>
        <taxon>Pseudomonadati</taxon>
        <taxon>Bacteroidota</taxon>
        <taxon>Chitinophagia</taxon>
        <taxon>Chitinophagales</taxon>
        <taxon>Chitinophagaceae</taxon>
        <taxon>Flavipsychrobacter</taxon>
    </lineage>
</organism>
<evidence type="ECO:0000313" key="2">
    <source>
        <dbReference type="EMBL" id="PQJ11018.1"/>
    </source>
</evidence>
<sequence length="123" mass="13894">MSIFGSLKDKVTQYIEVYIKFFKLNFMGSTAKLLSYVMFTLICMFIVFITMLLMGLGILEGFVEMGLSRVGASFATMGVFVLILGIVFGLRNNITNFFAGTFLKILTEDHEEDDDKKENAKDK</sequence>
<accession>A0A2S7SWC6</accession>
<evidence type="ECO:0000256" key="1">
    <source>
        <dbReference type="SAM" id="Phobius"/>
    </source>
</evidence>
<dbReference type="EMBL" id="PPSL01000003">
    <property type="protein sequence ID" value="PQJ11018.1"/>
    <property type="molecule type" value="Genomic_DNA"/>
</dbReference>
<proteinExistence type="predicted"/>
<dbReference type="Proteomes" id="UP000239872">
    <property type="component" value="Unassembled WGS sequence"/>
</dbReference>
<evidence type="ECO:0000313" key="3">
    <source>
        <dbReference type="Proteomes" id="UP000239872"/>
    </source>
</evidence>
<reference evidence="2 3" key="1">
    <citation type="submission" date="2018-01" db="EMBL/GenBank/DDBJ databases">
        <title>A novel member of the phylum Bacteroidetes isolated from glacier ice.</title>
        <authorList>
            <person name="Liu Q."/>
            <person name="Xin Y.-H."/>
        </authorList>
    </citation>
    <scope>NUCLEOTIDE SEQUENCE [LARGE SCALE GENOMIC DNA]</scope>
    <source>
        <strain evidence="2 3">RB1R16</strain>
    </source>
</reference>
<protein>
    <submittedName>
        <fullName evidence="2">Uncharacterized protein</fullName>
    </submittedName>
</protein>
<feature type="transmembrane region" description="Helical" evidence="1">
    <location>
        <begin position="33"/>
        <end position="58"/>
    </location>
</feature>
<dbReference type="AlphaFoldDB" id="A0A2S7SWC6"/>
<dbReference type="RefSeq" id="WP_105039746.1">
    <property type="nucleotide sequence ID" value="NZ_PPSL01000003.1"/>
</dbReference>
<keyword evidence="1" id="KW-1133">Transmembrane helix</keyword>